<dbReference type="InterPro" id="IPR029056">
    <property type="entry name" value="Ribokinase-like"/>
</dbReference>
<dbReference type="PRINTS" id="PR00990">
    <property type="entry name" value="RIBOKINASE"/>
</dbReference>
<comment type="similarity">
    <text evidence="1">Belongs to the carbohydrate kinase PfkB family.</text>
</comment>
<dbReference type="Pfam" id="PF00294">
    <property type="entry name" value="PfkB"/>
    <property type="match status" value="1"/>
</dbReference>
<sequence length="172" mass="18470">MVIGSINMDIVVEMDRYPVTGETVSRRRVSYLPGGKGANQAVACARLGADVSLIGAVGDDSFGAKLLEGLVAEGVDVSGVREIHDMASGVASIHVANDDNSIVVVRGANDALKPALIDACHSFQEIDILMLQLEIPIETVLYAARKAKTYGKKVLLNLYKRKGRQSCMVRRD</sequence>
<dbReference type="InterPro" id="IPR002173">
    <property type="entry name" value="Carboh/pur_kinase_PfkB_CS"/>
</dbReference>
<proteinExistence type="inferred from homology"/>
<comment type="caution">
    <text evidence="5">The sequence shown here is derived from an EMBL/GenBank/DDBJ whole genome shotgun (WGS) entry which is preliminary data.</text>
</comment>
<accession>A0ABW0I2M7</accession>
<evidence type="ECO:0000313" key="5">
    <source>
        <dbReference type="EMBL" id="MFC5406666.1"/>
    </source>
</evidence>
<dbReference type="Gene3D" id="3.40.1190.20">
    <property type="match status" value="1"/>
</dbReference>
<evidence type="ECO:0000256" key="3">
    <source>
        <dbReference type="ARBA" id="ARBA00022777"/>
    </source>
</evidence>
<dbReference type="SUPFAM" id="SSF53613">
    <property type="entry name" value="Ribokinase-like"/>
    <property type="match status" value="1"/>
</dbReference>
<protein>
    <submittedName>
        <fullName evidence="5">PfkB family carbohydrate kinase</fullName>
    </submittedName>
</protein>
<evidence type="ECO:0000256" key="2">
    <source>
        <dbReference type="ARBA" id="ARBA00022679"/>
    </source>
</evidence>
<evidence type="ECO:0000256" key="1">
    <source>
        <dbReference type="ARBA" id="ARBA00010688"/>
    </source>
</evidence>
<evidence type="ECO:0000313" key="6">
    <source>
        <dbReference type="Proteomes" id="UP001596113"/>
    </source>
</evidence>
<name>A0ABW0I2M7_9BACL</name>
<dbReference type="EMBL" id="JBHSMI010000056">
    <property type="protein sequence ID" value="MFC5406666.1"/>
    <property type="molecule type" value="Genomic_DNA"/>
</dbReference>
<evidence type="ECO:0000259" key="4">
    <source>
        <dbReference type="Pfam" id="PF00294"/>
    </source>
</evidence>
<dbReference type="GO" id="GO:0016301">
    <property type="term" value="F:kinase activity"/>
    <property type="evidence" value="ECO:0007669"/>
    <property type="project" value="UniProtKB-KW"/>
</dbReference>
<feature type="domain" description="Carbohydrate kinase PfkB" evidence="4">
    <location>
        <begin position="1"/>
        <end position="164"/>
    </location>
</feature>
<dbReference type="PROSITE" id="PS00583">
    <property type="entry name" value="PFKB_KINASES_1"/>
    <property type="match status" value="1"/>
</dbReference>
<dbReference type="RefSeq" id="WP_378138759.1">
    <property type="nucleotide sequence ID" value="NZ_JBHSMI010000056.1"/>
</dbReference>
<dbReference type="InterPro" id="IPR011611">
    <property type="entry name" value="PfkB_dom"/>
</dbReference>
<dbReference type="PANTHER" id="PTHR10584:SF166">
    <property type="entry name" value="RIBOKINASE"/>
    <property type="match status" value="1"/>
</dbReference>
<gene>
    <name evidence="5" type="ORF">ACFPOF_28380</name>
</gene>
<dbReference type="PANTHER" id="PTHR10584">
    <property type="entry name" value="SUGAR KINASE"/>
    <property type="match status" value="1"/>
</dbReference>
<keyword evidence="6" id="KW-1185">Reference proteome</keyword>
<dbReference type="Proteomes" id="UP001596113">
    <property type="component" value="Unassembled WGS sequence"/>
</dbReference>
<reference evidence="6" key="1">
    <citation type="journal article" date="2019" name="Int. J. Syst. Evol. Microbiol.">
        <title>The Global Catalogue of Microorganisms (GCM) 10K type strain sequencing project: providing services to taxonomists for standard genome sequencing and annotation.</title>
        <authorList>
            <consortium name="The Broad Institute Genomics Platform"/>
            <consortium name="The Broad Institute Genome Sequencing Center for Infectious Disease"/>
            <person name="Wu L."/>
            <person name="Ma J."/>
        </authorList>
    </citation>
    <scope>NUCLEOTIDE SEQUENCE [LARGE SCALE GENOMIC DNA]</scope>
    <source>
        <strain evidence="6">CGMCC 1.18575</strain>
    </source>
</reference>
<keyword evidence="3 5" id="KW-0418">Kinase</keyword>
<keyword evidence="2" id="KW-0808">Transferase</keyword>
<organism evidence="5 6">
    <name type="scientific">Cohnella soli</name>
    <dbReference type="NCBI Taxonomy" id="425005"/>
    <lineage>
        <taxon>Bacteria</taxon>
        <taxon>Bacillati</taxon>
        <taxon>Bacillota</taxon>
        <taxon>Bacilli</taxon>
        <taxon>Bacillales</taxon>
        <taxon>Paenibacillaceae</taxon>
        <taxon>Cohnella</taxon>
    </lineage>
</organism>
<dbReference type="InterPro" id="IPR002139">
    <property type="entry name" value="Ribo/fructo_kinase"/>
</dbReference>